<dbReference type="InterPro" id="IPR052548">
    <property type="entry name" value="Type_VII_TA_antitoxin"/>
</dbReference>
<dbReference type="Proteomes" id="UP000245622">
    <property type="component" value="Chromosome 1"/>
</dbReference>
<dbReference type="GO" id="GO:0016740">
    <property type="term" value="F:transferase activity"/>
    <property type="evidence" value="ECO:0007669"/>
    <property type="project" value="UniProtKB-KW"/>
</dbReference>
<reference evidence="2 3" key="1">
    <citation type="submission" date="2014-04" db="EMBL/GenBank/DDBJ databases">
        <authorList>
            <person name="Hornung B.V."/>
        </authorList>
    </citation>
    <scope>NUCLEOTIDE SEQUENCE [LARGE SCALE GENOMIC DNA]</scope>
    <source>
        <strain evidence="2 3">CRIB</strain>
    </source>
</reference>
<protein>
    <submittedName>
        <fullName evidence="2">Nucleotidyltransferase</fullName>
    </submittedName>
</protein>
<name>A0A1V1I0N2_9FIRM</name>
<dbReference type="EMBL" id="LN555523">
    <property type="protein sequence ID" value="CED93788.1"/>
    <property type="molecule type" value="Genomic_DNA"/>
</dbReference>
<dbReference type="Pfam" id="PF18765">
    <property type="entry name" value="Polbeta"/>
    <property type="match status" value="1"/>
</dbReference>
<evidence type="ECO:0000313" key="3">
    <source>
        <dbReference type="Proteomes" id="UP000245622"/>
    </source>
</evidence>
<dbReference type="GeneID" id="97992963"/>
<dbReference type="CDD" id="cd05403">
    <property type="entry name" value="NT_KNTase_like"/>
    <property type="match status" value="1"/>
</dbReference>
<gene>
    <name evidence="2" type="ORF">CRIB_1037</name>
</gene>
<dbReference type="InterPro" id="IPR043519">
    <property type="entry name" value="NT_sf"/>
</dbReference>
<sequence>MIEEKLRLELESIFKKYKEIEQVILFGSRARQDNKYNSDIDLCLFGEKITHLIQAKVTMDIEEVNTPLSFDILNFNELTKEKLIENIKNEGIIIYNG</sequence>
<dbReference type="KEGG" id="ril:CRIB_1037"/>
<keyword evidence="3" id="KW-1185">Reference proteome</keyword>
<proteinExistence type="predicted"/>
<dbReference type="InterPro" id="IPR041633">
    <property type="entry name" value="Polbeta"/>
</dbReference>
<dbReference type="RefSeq" id="WP_071120636.1">
    <property type="nucleotide sequence ID" value="NZ_CAOJQT010000150.1"/>
</dbReference>
<dbReference type="Gene3D" id="3.30.460.10">
    <property type="entry name" value="Beta Polymerase, domain 2"/>
    <property type="match status" value="1"/>
</dbReference>
<feature type="domain" description="Polymerase beta nucleotidyltransferase" evidence="1">
    <location>
        <begin position="10"/>
        <end position="96"/>
    </location>
</feature>
<evidence type="ECO:0000259" key="1">
    <source>
        <dbReference type="Pfam" id="PF18765"/>
    </source>
</evidence>
<dbReference type="SUPFAM" id="SSF81301">
    <property type="entry name" value="Nucleotidyltransferase"/>
    <property type="match status" value="1"/>
</dbReference>
<evidence type="ECO:0000313" key="2">
    <source>
        <dbReference type="EMBL" id="CED93788.1"/>
    </source>
</evidence>
<dbReference type="PANTHER" id="PTHR33933">
    <property type="entry name" value="NUCLEOTIDYLTRANSFERASE"/>
    <property type="match status" value="1"/>
</dbReference>
<accession>A0A1V1I0N2</accession>
<keyword evidence="2" id="KW-0808">Transferase</keyword>
<dbReference type="AlphaFoldDB" id="A0A1V1I0N2"/>
<dbReference type="PANTHER" id="PTHR33933:SF1">
    <property type="entry name" value="PROTEIN ADENYLYLTRANSFERASE MNTA-RELATED"/>
    <property type="match status" value="1"/>
</dbReference>
<organism evidence="2 3">
    <name type="scientific">Romboutsia ilealis</name>
    <dbReference type="NCBI Taxonomy" id="1115758"/>
    <lineage>
        <taxon>Bacteria</taxon>
        <taxon>Bacillati</taxon>
        <taxon>Bacillota</taxon>
        <taxon>Clostridia</taxon>
        <taxon>Peptostreptococcales</taxon>
        <taxon>Peptostreptococcaceae</taxon>
        <taxon>Romboutsia</taxon>
    </lineage>
</organism>